<feature type="region of interest" description="Disordered" evidence="2">
    <location>
        <begin position="196"/>
        <end position="229"/>
    </location>
</feature>
<reference evidence="3" key="2">
    <citation type="submission" date="2024-10" db="UniProtKB">
        <authorList>
            <consortium name="EnsemblProtists"/>
        </authorList>
    </citation>
    <scope>IDENTIFICATION</scope>
</reference>
<dbReference type="EnsemblProtists" id="EOD06483">
    <property type="protein sequence ID" value="EOD06483"/>
    <property type="gene ID" value="EMIHUDRAFT_446504"/>
</dbReference>
<protein>
    <recommendedName>
        <fullName evidence="5">GOLD domain-containing protein</fullName>
    </recommendedName>
</protein>
<evidence type="ECO:0000256" key="1">
    <source>
        <dbReference type="SAM" id="Coils"/>
    </source>
</evidence>
<keyword evidence="4" id="KW-1185">Reference proteome</keyword>
<dbReference type="GeneID" id="17252632"/>
<dbReference type="KEGG" id="ehx:EMIHUDRAFT_446504"/>
<feature type="region of interest" description="Disordered" evidence="2">
    <location>
        <begin position="1"/>
        <end position="21"/>
    </location>
</feature>
<sequence>MFSRVRSPTRRAGDKASPRGTVATTTAVSVEDAFVIGALHRGQIGPTYKTAGRKIPAGSTCEMSFELDCASVMAWSWEERSGGDVVFKAVLPGLDRDFEEELSRAAGPGVAAEGAVLSAHTSGVLRVPAGSVMLTWSNVSGWSERTVSYRVMSCSRDALEMERERMAAEAARAARAAEEEAALARKQLLLSKAEMQPRCSRDAAEMQPRCSRDAAEMQPRCSRDSRKPQASSVASSFAALLQERAAVEQAEAQEALAACDRAEAEAEAAAAAAAAATDEEREDLEAAAAAAARRSEEARRVARKEVAEAVAADKAAIAAGAATTGQRSK</sequence>
<dbReference type="AlphaFoldDB" id="A0A0D3I5E8"/>
<dbReference type="HOGENOM" id="CLU_845759_0_0_1"/>
<feature type="compositionally biased region" description="Basic and acidic residues" evidence="2">
    <location>
        <begin position="199"/>
        <end position="227"/>
    </location>
</feature>
<feature type="coiled-coil region" evidence="1">
    <location>
        <begin position="245"/>
        <end position="301"/>
    </location>
</feature>
<evidence type="ECO:0000256" key="2">
    <source>
        <dbReference type="SAM" id="MobiDB-lite"/>
    </source>
</evidence>
<reference evidence="4" key="1">
    <citation type="journal article" date="2013" name="Nature">
        <title>Pan genome of the phytoplankton Emiliania underpins its global distribution.</title>
        <authorList>
            <person name="Read B.A."/>
            <person name="Kegel J."/>
            <person name="Klute M.J."/>
            <person name="Kuo A."/>
            <person name="Lefebvre S.C."/>
            <person name="Maumus F."/>
            <person name="Mayer C."/>
            <person name="Miller J."/>
            <person name="Monier A."/>
            <person name="Salamov A."/>
            <person name="Young J."/>
            <person name="Aguilar M."/>
            <person name="Claverie J.M."/>
            <person name="Frickenhaus S."/>
            <person name="Gonzalez K."/>
            <person name="Herman E.K."/>
            <person name="Lin Y.C."/>
            <person name="Napier J."/>
            <person name="Ogata H."/>
            <person name="Sarno A.F."/>
            <person name="Shmutz J."/>
            <person name="Schroeder D."/>
            <person name="de Vargas C."/>
            <person name="Verret F."/>
            <person name="von Dassow P."/>
            <person name="Valentin K."/>
            <person name="Van de Peer Y."/>
            <person name="Wheeler G."/>
            <person name="Dacks J.B."/>
            <person name="Delwiche C.F."/>
            <person name="Dyhrman S.T."/>
            <person name="Glockner G."/>
            <person name="John U."/>
            <person name="Richards T."/>
            <person name="Worden A.Z."/>
            <person name="Zhang X."/>
            <person name="Grigoriev I.V."/>
            <person name="Allen A.E."/>
            <person name="Bidle K."/>
            <person name="Borodovsky M."/>
            <person name="Bowler C."/>
            <person name="Brownlee C."/>
            <person name="Cock J.M."/>
            <person name="Elias M."/>
            <person name="Gladyshev V.N."/>
            <person name="Groth M."/>
            <person name="Guda C."/>
            <person name="Hadaegh A."/>
            <person name="Iglesias-Rodriguez M.D."/>
            <person name="Jenkins J."/>
            <person name="Jones B.M."/>
            <person name="Lawson T."/>
            <person name="Leese F."/>
            <person name="Lindquist E."/>
            <person name="Lobanov A."/>
            <person name="Lomsadze A."/>
            <person name="Malik S.B."/>
            <person name="Marsh M.E."/>
            <person name="Mackinder L."/>
            <person name="Mock T."/>
            <person name="Mueller-Roeber B."/>
            <person name="Pagarete A."/>
            <person name="Parker M."/>
            <person name="Probert I."/>
            <person name="Quesneville H."/>
            <person name="Raines C."/>
            <person name="Rensing S.A."/>
            <person name="Riano-Pachon D.M."/>
            <person name="Richier S."/>
            <person name="Rokitta S."/>
            <person name="Shiraiwa Y."/>
            <person name="Soanes D.M."/>
            <person name="van der Giezen M."/>
            <person name="Wahlund T.M."/>
            <person name="Williams B."/>
            <person name="Wilson W."/>
            <person name="Wolfe G."/>
            <person name="Wurch L.L."/>
        </authorList>
    </citation>
    <scope>NUCLEOTIDE SEQUENCE</scope>
</reference>
<dbReference type="PaxDb" id="2903-EOD06483"/>
<proteinExistence type="predicted"/>
<evidence type="ECO:0000313" key="3">
    <source>
        <dbReference type="EnsemblProtists" id="EOD06483"/>
    </source>
</evidence>
<name>A0A0D3I5E8_EMIH1</name>
<evidence type="ECO:0008006" key="5">
    <source>
        <dbReference type="Google" id="ProtNLM"/>
    </source>
</evidence>
<accession>A0A0D3I5E8</accession>
<organism evidence="3 4">
    <name type="scientific">Emiliania huxleyi (strain CCMP1516)</name>
    <dbReference type="NCBI Taxonomy" id="280463"/>
    <lineage>
        <taxon>Eukaryota</taxon>
        <taxon>Haptista</taxon>
        <taxon>Haptophyta</taxon>
        <taxon>Prymnesiophyceae</taxon>
        <taxon>Isochrysidales</taxon>
        <taxon>Noelaerhabdaceae</taxon>
        <taxon>Emiliania</taxon>
    </lineage>
</organism>
<dbReference type="RefSeq" id="XP_005758912.1">
    <property type="nucleotide sequence ID" value="XM_005758855.1"/>
</dbReference>
<dbReference type="Proteomes" id="UP000013827">
    <property type="component" value="Unassembled WGS sequence"/>
</dbReference>
<keyword evidence="1" id="KW-0175">Coiled coil</keyword>
<feature type="coiled-coil region" evidence="1">
    <location>
        <begin position="156"/>
        <end position="196"/>
    </location>
</feature>
<evidence type="ECO:0000313" key="4">
    <source>
        <dbReference type="Proteomes" id="UP000013827"/>
    </source>
</evidence>